<evidence type="ECO:0000256" key="2">
    <source>
        <dbReference type="ARBA" id="ARBA00007639"/>
    </source>
</evidence>
<dbReference type="Gene3D" id="3.40.50.2300">
    <property type="match status" value="2"/>
</dbReference>
<evidence type="ECO:0000256" key="1">
    <source>
        <dbReference type="ARBA" id="ARBA00004196"/>
    </source>
</evidence>
<reference evidence="8" key="2">
    <citation type="submission" date="2014-12" db="PDB data bank">
        <title>Crystal structure of carbohydrate transporter solute binding protein VEIS_2079 from Verminephrobacter eiseniae.</title>
        <authorList>
            <person name="Patskovsky Y."/>
            <person name="Toro R."/>
            <person name="Bhosle R."/>
            <person name="Al Obaidi N."/>
            <person name="Chamala S."/>
            <person name="Scott Glenn A."/>
            <person name="Attonito J.D."/>
            <person name="Chowdhury S."/>
            <person name="Lafleur J."/>
            <person name="Siedel R.D."/>
            <person name="Morisco L.L."/>
            <person name="Wasserman S.R."/>
            <person name="Hillerich B."/>
            <person name="Love J."/>
            <person name="Whalen K.L."/>
            <person name="Gerlt J.A."/>
            <person name="Almo S.C."/>
        </authorList>
    </citation>
    <scope>X-RAY CRYSTALLOGRAPHY (1.40 ANGSTROMS) OF 32-330</scope>
</reference>
<dbReference type="InterPro" id="IPR028082">
    <property type="entry name" value="Peripla_BP_I"/>
</dbReference>
<sequence>MNIQRRAFAISAAASAALAAAALAASAAAMAQTGAFKIGVSMKTLSAPYFAAQMEAAKARGKELGYEVLATDAQGKLQKQISDVEDLVTRGVKLLIINPADSEGLVNAVNNASANGVKVVVIDSTLNPRANFVTQVQSSNSINGALVGHWVIEEVGNKSLKIALLSGEKGNPVGQERRLGVLSGIIEAQLRKFGKADLTVVGQGWGHWNDEGGLKAMEDLLVANKDINMVLGENDSMVLGARRAIESAGRTGILLVAAADAQKEALALIKQGKYGVTGLNDPALVARTAIDLGVKVVKGEVKDVPKQTLTTPAAITKGNVDKFYNPKAVF</sequence>
<feature type="domain" description="Periplasmic binding protein" evidence="5">
    <location>
        <begin position="38"/>
        <end position="300"/>
    </location>
</feature>
<dbReference type="InterPro" id="IPR006311">
    <property type="entry name" value="TAT_signal"/>
</dbReference>
<dbReference type="InterPro" id="IPR025997">
    <property type="entry name" value="SBP_2_dom"/>
</dbReference>
<dbReference type="EMBL" id="CP000542">
    <property type="protein sequence ID" value="ABM57829.1"/>
    <property type="molecule type" value="Genomic_DNA"/>
</dbReference>
<gene>
    <name evidence="6" type="ordered locus">Veis_2079</name>
</gene>
<accession>A1WJM2</accession>
<dbReference type="SMR" id="A1WJM2"/>
<feature type="chain" id="PRO_5002640682" evidence="4">
    <location>
        <begin position="32"/>
        <end position="330"/>
    </location>
</feature>
<evidence type="ECO:0000256" key="4">
    <source>
        <dbReference type="SAM" id="SignalP"/>
    </source>
</evidence>
<dbReference type="SUPFAM" id="SSF53822">
    <property type="entry name" value="Periplasmic binding protein-like I"/>
    <property type="match status" value="1"/>
</dbReference>
<keyword evidence="3 4" id="KW-0732">Signal</keyword>
<reference evidence="7" key="1">
    <citation type="submission" date="2006-12" db="EMBL/GenBank/DDBJ databases">
        <title>Complete sequence of chromosome 1 of Verminephrobacter eiseniae EF01-2.</title>
        <authorList>
            <person name="Copeland A."/>
            <person name="Lucas S."/>
            <person name="Lapidus A."/>
            <person name="Barry K."/>
            <person name="Detter J.C."/>
            <person name="Glavina del Rio T."/>
            <person name="Dalin E."/>
            <person name="Tice H."/>
            <person name="Pitluck S."/>
            <person name="Chertkov O."/>
            <person name="Brettin T."/>
            <person name="Bruce D."/>
            <person name="Han C."/>
            <person name="Tapia R."/>
            <person name="Gilna P."/>
            <person name="Schmutz J."/>
            <person name="Larimer F."/>
            <person name="Land M."/>
            <person name="Hauser L."/>
            <person name="Kyrpides N."/>
            <person name="Kim E."/>
            <person name="Stahl D."/>
            <person name="Richardson P."/>
        </authorList>
    </citation>
    <scope>NUCLEOTIDE SEQUENCE [LARGE SCALE GENOMIC DNA]</scope>
    <source>
        <strain evidence="7">EF01-2</strain>
    </source>
</reference>
<dbReference type="HOGENOM" id="CLU_037628_3_2_4"/>
<dbReference type="GO" id="GO:0030246">
    <property type="term" value="F:carbohydrate binding"/>
    <property type="evidence" value="ECO:0007669"/>
    <property type="project" value="UniProtKB-ARBA"/>
</dbReference>
<keyword evidence="8" id="KW-0002">3D-structure</keyword>
<dbReference type="KEGG" id="vei:Veis_2079"/>
<dbReference type="AlphaFoldDB" id="A1WJM2"/>
<evidence type="ECO:0000259" key="5">
    <source>
        <dbReference type="Pfam" id="PF13407"/>
    </source>
</evidence>
<proteinExistence type="evidence at protein level"/>
<keyword evidence="7" id="KW-1185">Reference proteome</keyword>
<dbReference type="STRING" id="391735.Veis_2079"/>
<dbReference type="CDD" id="cd06318">
    <property type="entry name" value="PBP1_ABC_D-talitol-like"/>
    <property type="match status" value="1"/>
</dbReference>
<evidence type="ECO:0007829" key="8">
    <source>
        <dbReference type="PDB" id="4RY9"/>
    </source>
</evidence>
<dbReference type="PROSITE" id="PS51318">
    <property type="entry name" value="TAT"/>
    <property type="match status" value="1"/>
</dbReference>
<dbReference type="GeneID" id="76460655"/>
<dbReference type="Proteomes" id="UP000000374">
    <property type="component" value="Chromosome"/>
</dbReference>
<feature type="signal peptide" evidence="4">
    <location>
        <begin position="1"/>
        <end position="31"/>
    </location>
</feature>
<dbReference type="GO" id="GO:0030313">
    <property type="term" value="C:cell envelope"/>
    <property type="evidence" value="ECO:0007669"/>
    <property type="project" value="UniProtKB-SubCell"/>
</dbReference>
<dbReference type="PANTHER" id="PTHR46847">
    <property type="entry name" value="D-ALLOSE-BINDING PERIPLASMIC PROTEIN-RELATED"/>
    <property type="match status" value="1"/>
</dbReference>
<comment type="similarity">
    <text evidence="2">Belongs to the bacterial solute-binding protein 2 family.</text>
</comment>
<dbReference type="PDB" id="4RY9">
    <property type="method" value="X-ray"/>
    <property type="resolution" value="1.40 A"/>
    <property type="chains" value="A/B=32-330"/>
</dbReference>
<dbReference type="PDBsum" id="4RY9"/>
<protein>
    <submittedName>
        <fullName evidence="6">Periplasmic binding protein/LacI transcriptional regulator</fullName>
    </submittedName>
</protein>
<dbReference type="PANTHER" id="PTHR46847:SF1">
    <property type="entry name" value="D-ALLOSE-BINDING PERIPLASMIC PROTEIN-RELATED"/>
    <property type="match status" value="1"/>
</dbReference>
<comment type="subcellular location">
    <subcellularLocation>
        <location evidence="1">Cell envelope</location>
    </subcellularLocation>
</comment>
<evidence type="ECO:0000256" key="3">
    <source>
        <dbReference type="ARBA" id="ARBA00022729"/>
    </source>
</evidence>
<dbReference type="eggNOG" id="COG1879">
    <property type="taxonomic scope" value="Bacteria"/>
</dbReference>
<name>A1WJM2_VEREI</name>
<organism evidence="6 7">
    <name type="scientific">Verminephrobacter eiseniae (strain EF01-2)</name>
    <dbReference type="NCBI Taxonomy" id="391735"/>
    <lineage>
        <taxon>Bacteria</taxon>
        <taxon>Pseudomonadati</taxon>
        <taxon>Pseudomonadota</taxon>
        <taxon>Betaproteobacteria</taxon>
        <taxon>Burkholderiales</taxon>
        <taxon>Comamonadaceae</taxon>
        <taxon>Verminephrobacter</taxon>
    </lineage>
</organism>
<evidence type="ECO:0000313" key="6">
    <source>
        <dbReference type="EMBL" id="ABM57829.1"/>
    </source>
</evidence>
<dbReference type="Pfam" id="PF13407">
    <property type="entry name" value="Peripla_BP_4"/>
    <property type="match status" value="1"/>
</dbReference>
<evidence type="ECO:0000313" key="7">
    <source>
        <dbReference type="Proteomes" id="UP000000374"/>
    </source>
</evidence>
<dbReference type="RefSeq" id="WP_011809835.1">
    <property type="nucleotide sequence ID" value="NC_008786.1"/>
</dbReference>
<dbReference type="EvolutionaryTrace" id="A1WJM2"/>